<comment type="caution">
    <text evidence="2">The sequence shown here is derived from an EMBL/GenBank/DDBJ whole genome shotgun (WGS) entry which is preliminary data.</text>
</comment>
<name>A0ABS0T579_9CAUL</name>
<keyword evidence="1" id="KW-1133">Transmembrane helix</keyword>
<dbReference type="RefSeq" id="WP_198578528.1">
    <property type="nucleotide sequence ID" value="NZ_JADWOX010000024.1"/>
</dbReference>
<evidence type="ECO:0008006" key="4">
    <source>
        <dbReference type="Google" id="ProtNLM"/>
    </source>
</evidence>
<keyword evidence="1" id="KW-0472">Membrane</keyword>
<feature type="transmembrane region" description="Helical" evidence="1">
    <location>
        <begin position="21"/>
        <end position="42"/>
    </location>
</feature>
<reference evidence="2 3" key="1">
    <citation type="submission" date="2020-11" db="EMBL/GenBank/DDBJ databases">
        <title>genome sequence of strain KACC 18849.</title>
        <authorList>
            <person name="Gao J."/>
            <person name="Zhang X."/>
        </authorList>
    </citation>
    <scope>NUCLEOTIDE SEQUENCE [LARGE SCALE GENOMIC DNA]</scope>
    <source>
        <strain evidence="2 3">KACC 18849</strain>
    </source>
</reference>
<feature type="transmembrane region" description="Helical" evidence="1">
    <location>
        <begin position="179"/>
        <end position="198"/>
    </location>
</feature>
<sequence>MTEPFHRTRQAESFSSTQRKVAELVAYLAVMVVVIVGGHQFWNWVIPLDPAWTPPPRNQTFVAGGAFASSTDALQPRGYDFFNLSGGHLRLRCTPYADASPMTKDNCLAARGRLGDYAGQRVDVRYYELPGVGDGEPQRILLSANAGRRWILHPQDQAARLAADAASEKSREVFARTQYTITGAAFVAIIGVIVFGSFRRKTPATASTSLRTE</sequence>
<proteinExistence type="predicted"/>
<evidence type="ECO:0000256" key="1">
    <source>
        <dbReference type="SAM" id="Phobius"/>
    </source>
</evidence>
<keyword evidence="3" id="KW-1185">Reference proteome</keyword>
<organism evidence="2 3">
    <name type="scientific">Caulobacter hibisci</name>
    <dbReference type="NCBI Taxonomy" id="2035993"/>
    <lineage>
        <taxon>Bacteria</taxon>
        <taxon>Pseudomonadati</taxon>
        <taxon>Pseudomonadota</taxon>
        <taxon>Alphaproteobacteria</taxon>
        <taxon>Caulobacterales</taxon>
        <taxon>Caulobacteraceae</taxon>
        <taxon>Caulobacter</taxon>
    </lineage>
</organism>
<dbReference type="EMBL" id="JADWOX010000024">
    <property type="protein sequence ID" value="MBI1686641.1"/>
    <property type="molecule type" value="Genomic_DNA"/>
</dbReference>
<protein>
    <recommendedName>
        <fullName evidence="4">DUF3592 domain-containing protein</fullName>
    </recommendedName>
</protein>
<evidence type="ECO:0000313" key="3">
    <source>
        <dbReference type="Proteomes" id="UP000639859"/>
    </source>
</evidence>
<gene>
    <name evidence="2" type="ORF">I4Q42_23480</name>
</gene>
<evidence type="ECO:0000313" key="2">
    <source>
        <dbReference type="EMBL" id="MBI1686641.1"/>
    </source>
</evidence>
<dbReference type="Proteomes" id="UP000639859">
    <property type="component" value="Unassembled WGS sequence"/>
</dbReference>
<accession>A0ABS0T579</accession>
<keyword evidence="1" id="KW-0812">Transmembrane</keyword>